<comment type="similarity">
    <text evidence="1">Belongs to the membrane fusion protein (MFP) (TC 8.A.1) family.</text>
</comment>
<dbReference type="Gene3D" id="2.40.420.20">
    <property type="match status" value="1"/>
</dbReference>
<dbReference type="InterPro" id="IPR058625">
    <property type="entry name" value="MdtA-like_BSH"/>
</dbReference>
<dbReference type="NCBIfam" id="TIGR01730">
    <property type="entry name" value="RND_mfp"/>
    <property type="match status" value="1"/>
</dbReference>
<dbReference type="Pfam" id="PF25917">
    <property type="entry name" value="BSH_RND"/>
    <property type="match status" value="1"/>
</dbReference>
<feature type="domain" description="YknX-like C-terminal permuted SH3-like" evidence="6">
    <location>
        <begin position="276"/>
        <end position="343"/>
    </location>
</feature>
<dbReference type="PANTHER" id="PTHR30469">
    <property type="entry name" value="MULTIDRUG RESISTANCE PROTEIN MDTA"/>
    <property type="match status" value="1"/>
</dbReference>
<protein>
    <submittedName>
        <fullName evidence="7">Multidrug resistance protein MdtA</fullName>
    </submittedName>
</protein>
<evidence type="ECO:0000313" key="8">
    <source>
        <dbReference type="Proteomes" id="UP000296201"/>
    </source>
</evidence>
<sequence length="345" mass="38043" precursor="true">MRFLMLCCSLLACHTPFVFASDVSSESRWVEAVHVTTPSPDSWQLTGTLQPRYQFMLSFRVAGQVEQRSVELGQFVKKGQALAKLDQTDLKLSVEQAKANLASAQSNMENAARESQRLAKLYRDKLISLQQLQRAETYETESRQSMVAAKAALKLAQNQLNYSVLKSPVTGMVSQVSVEVGQMVPAGQPVFQVVSELAEAEVSLPANRITNDIQSGSLSGVDHPGHCQVTLRAKSPLNSSSGLQYQARYQLLTCSRPLPLGSVVQLHFQTEFKHKQQLPITAVFNKGEHSFVWLIEDQHVTAKPVTVTQMTNEFAIIEADLEEPAQVVKQGTHALVEGQAVSVRP</sequence>
<dbReference type="Pfam" id="PF25989">
    <property type="entry name" value="YknX_C"/>
    <property type="match status" value="1"/>
</dbReference>
<keyword evidence="8" id="KW-1185">Reference proteome</keyword>
<dbReference type="AlphaFoldDB" id="A0A4P7P1L4"/>
<dbReference type="SUPFAM" id="SSF111369">
    <property type="entry name" value="HlyD-like secretion proteins"/>
    <property type="match status" value="1"/>
</dbReference>
<evidence type="ECO:0000313" key="7">
    <source>
        <dbReference type="EMBL" id="QBZ83735.1"/>
    </source>
</evidence>
<dbReference type="InterPro" id="IPR058624">
    <property type="entry name" value="MdtA-like_HH"/>
</dbReference>
<accession>A0A4P7P1L4</accession>
<gene>
    <name evidence="7" type="primary">mdtA_2</name>
    <name evidence="7" type="ORF">GHNINEIG_01796</name>
</gene>
<feature type="signal peptide" evidence="3">
    <location>
        <begin position="1"/>
        <end position="20"/>
    </location>
</feature>
<evidence type="ECO:0000256" key="3">
    <source>
        <dbReference type="SAM" id="SignalP"/>
    </source>
</evidence>
<dbReference type="Pfam" id="PF25876">
    <property type="entry name" value="HH_MFP_RND"/>
    <property type="match status" value="1"/>
</dbReference>
<feature type="coiled-coil region" evidence="2">
    <location>
        <begin position="87"/>
        <end position="121"/>
    </location>
</feature>
<keyword evidence="3" id="KW-0732">Signal</keyword>
<dbReference type="Proteomes" id="UP000296201">
    <property type="component" value="Chromosome"/>
</dbReference>
<dbReference type="GO" id="GO:0015562">
    <property type="term" value="F:efflux transmembrane transporter activity"/>
    <property type="evidence" value="ECO:0007669"/>
    <property type="project" value="TreeGrafter"/>
</dbReference>
<feature type="domain" description="Multidrug resistance protein MdtA-like barrel-sandwich hybrid" evidence="5">
    <location>
        <begin position="60"/>
        <end position="194"/>
    </location>
</feature>
<dbReference type="GO" id="GO:1990281">
    <property type="term" value="C:efflux pump complex"/>
    <property type="evidence" value="ECO:0007669"/>
    <property type="project" value="TreeGrafter"/>
</dbReference>
<feature type="domain" description="Multidrug resistance protein MdtA-like alpha-helical hairpin" evidence="4">
    <location>
        <begin position="95"/>
        <end position="163"/>
    </location>
</feature>
<name>A0A4P7P1L4_9GAMM</name>
<feature type="chain" id="PRO_5020330609" evidence="3">
    <location>
        <begin position="21"/>
        <end position="345"/>
    </location>
</feature>
<evidence type="ECO:0000256" key="2">
    <source>
        <dbReference type="SAM" id="Coils"/>
    </source>
</evidence>
<proteinExistence type="inferred from homology"/>
<evidence type="ECO:0000256" key="1">
    <source>
        <dbReference type="ARBA" id="ARBA00009477"/>
    </source>
</evidence>
<dbReference type="PANTHER" id="PTHR30469:SF15">
    <property type="entry name" value="HLYD FAMILY OF SECRETION PROTEINS"/>
    <property type="match status" value="1"/>
</dbReference>
<dbReference type="Gene3D" id="1.10.287.470">
    <property type="entry name" value="Helix hairpin bin"/>
    <property type="match status" value="1"/>
</dbReference>
<dbReference type="InterPro" id="IPR058637">
    <property type="entry name" value="YknX-like_C"/>
</dbReference>
<evidence type="ECO:0000259" key="5">
    <source>
        <dbReference type="Pfam" id="PF25917"/>
    </source>
</evidence>
<dbReference type="Gene3D" id="2.40.50.100">
    <property type="match status" value="1"/>
</dbReference>
<dbReference type="RefSeq" id="WP_135796331.1">
    <property type="nucleotide sequence ID" value="NZ_CP032096.1"/>
</dbReference>
<organism evidence="7 8">
    <name type="scientific">Hydrogenovibrio crunogenus</name>
    <dbReference type="NCBI Taxonomy" id="39765"/>
    <lineage>
        <taxon>Bacteria</taxon>
        <taxon>Pseudomonadati</taxon>
        <taxon>Pseudomonadota</taxon>
        <taxon>Gammaproteobacteria</taxon>
        <taxon>Thiotrichales</taxon>
        <taxon>Piscirickettsiaceae</taxon>
        <taxon>Hydrogenovibrio</taxon>
    </lineage>
</organism>
<dbReference type="EMBL" id="CP032096">
    <property type="protein sequence ID" value="QBZ83735.1"/>
    <property type="molecule type" value="Genomic_DNA"/>
</dbReference>
<evidence type="ECO:0000259" key="6">
    <source>
        <dbReference type="Pfam" id="PF25989"/>
    </source>
</evidence>
<dbReference type="OrthoDB" id="9806939at2"/>
<evidence type="ECO:0000259" key="4">
    <source>
        <dbReference type="Pfam" id="PF25876"/>
    </source>
</evidence>
<dbReference type="InterPro" id="IPR006143">
    <property type="entry name" value="RND_pump_MFP"/>
</dbReference>
<dbReference type="Gene3D" id="2.40.30.170">
    <property type="match status" value="1"/>
</dbReference>
<keyword evidence="2" id="KW-0175">Coiled coil</keyword>
<reference evidence="7 8" key="1">
    <citation type="submission" date="2018-08" db="EMBL/GenBank/DDBJ databases">
        <title>Horizontal acquisition of hydrogen conversion ability and other habitat adaptations in Hydrogenovibrio crunogenus strains.</title>
        <authorList>
            <person name="Gonnella G."/>
            <person name="Adam N."/>
            <person name="Perner M."/>
        </authorList>
    </citation>
    <scope>NUCLEOTIDE SEQUENCE [LARGE SCALE GENOMIC DNA]</scope>
    <source>
        <strain evidence="7 8">SP-41</strain>
    </source>
</reference>